<feature type="transmembrane region" description="Helical" evidence="1">
    <location>
        <begin position="75"/>
        <end position="97"/>
    </location>
</feature>
<keyword evidence="1" id="KW-0472">Membrane</keyword>
<keyword evidence="2" id="KW-1185">Reference proteome</keyword>
<dbReference type="GeneID" id="41958614"/>
<evidence type="ECO:0000313" key="3">
    <source>
        <dbReference type="RefSeq" id="XP_030984758.1"/>
    </source>
</evidence>
<proteinExistence type="predicted"/>
<reference evidence="3" key="3">
    <citation type="submission" date="2025-08" db="UniProtKB">
        <authorList>
            <consortium name="RefSeq"/>
        </authorList>
    </citation>
    <scope>IDENTIFICATION</scope>
    <source>
        <strain evidence="3">NI907</strain>
    </source>
</reference>
<keyword evidence="1" id="KW-1133">Transmembrane helix</keyword>
<accession>A0A6P8BC21</accession>
<evidence type="ECO:0000313" key="2">
    <source>
        <dbReference type="Proteomes" id="UP000515153"/>
    </source>
</evidence>
<name>A0A6P8BC21_PYRGI</name>
<reference evidence="3" key="2">
    <citation type="submission" date="2019-10" db="EMBL/GenBank/DDBJ databases">
        <authorList>
            <consortium name="NCBI Genome Project"/>
        </authorList>
    </citation>
    <scope>NUCLEOTIDE SEQUENCE</scope>
    <source>
        <strain evidence="3">NI907</strain>
    </source>
</reference>
<keyword evidence="1" id="KW-0812">Transmembrane</keyword>
<reference evidence="3" key="1">
    <citation type="journal article" date="2019" name="Mol. Biol. Evol.">
        <title>Blast fungal genomes show frequent chromosomal changes, gene gains and losses, and effector gene turnover.</title>
        <authorList>
            <person name="Gomez Luciano L.B."/>
            <person name="Jason Tsai I."/>
            <person name="Chuma I."/>
            <person name="Tosa Y."/>
            <person name="Chen Y.H."/>
            <person name="Li J.Y."/>
            <person name="Li M.Y."/>
            <person name="Jade Lu M.Y."/>
            <person name="Nakayashiki H."/>
            <person name="Li W.H."/>
        </authorList>
    </citation>
    <scope>NUCLEOTIDE SEQUENCE</scope>
    <source>
        <strain evidence="3">NI907</strain>
    </source>
</reference>
<organism evidence="2 3">
    <name type="scientific">Pyricularia grisea</name>
    <name type="common">Crabgrass-specific blast fungus</name>
    <name type="synonym">Magnaporthe grisea</name>
    <dbReference type="NCBI Taxonomy" id="148305"/>
    <lineage>
        <taxon>Eukaryota</taxon>
        <taxon>Fungi</taxon>
        <taxon>Dikarya</taxon>
        <taxon>Ascomycota</taxon>
        <taxon>Pezizomycotina</taxon>
        <taxon>Sordariomycetes</taxon>
        <taxon>Sordariomycetidae</taxon>
        <taxon>Magnaporthales</taxon>
        <taxon>Pyriculariaceae</taxon>
        <taxon>Pyricularia</taxon>
    </lineage>
</organism>
<dbReference type="RefSeq" id="XP_030984758.1">
    <property type="nucleotide sequence ID" value="XM_031123705.1"/>
</dbReference>
<dbReference type="Proteomes" id="UP000515153">
    <property type="component" value="Unplaced"/>
</dbReference>
<evidence type="ECO:0000256" key="1">
    <source>
        <dbReference type="SAM" id="Phobius"/>
    </source>
</evidence>
<sequence length="99" mass="11359">RIHIFLSNLVLLQGRSSSPLAHLFTSSFSHTPAPDRSPQRNIHDAFIFPRPGLAGNRQRQSVCTSKRQFHHLISAILVFTAVFYLFLLLFLCIFLFLSY</sequence>
<dbReference type="AlphaFoldDB" id="A0A6P8BC21"/>
<gene>
    <name evidence="3" type="ORF">PgNI_03651</name>
</gene>
<protein>
    <submittedName>
        <fullName evidence="3">Uncharacterized protein</fullName>
    </submittedName>
</protein>
<dbReference type="KEGG" id="pgri:PgNI_03651"/>
<feature type="non-terminal residue" evidence="3">
    <location>
        <position position="1"/>
    </location>
</feature>